<keyword evidence="4" id="KW-0805">Transcription regulation</keyword>
<keyword evidence="2" id="KW-0678">Repressor</keyword>
<evidence type="ECO:0000313" key="8">
    <source>
        <dbReference type="Proteomes" id="UP001596505"/>
    </source>
</evidence>
<dbReference type="InterPro" id="IPR036390">
    <property type="entry name" value="WH_DNA-bd_sf"/>
</dbReference>
<gene>
    <name evidence="7" type="ORF">ACFQRG_20150</name>
</gene>
<dbReference type="InterPro" id="IPR043135">
    <property type="entry name" value="Fur_C"/>
</dbReference>
<dbReference type="RefSeq" id="WP_380969539.1">
    <property type="nucleotide sequence ID" value="NZ_JBHTCO010000043.1"/>
</dbReference>
<dbReference type="InterPro" id="IPR002481">
    <property type="entry name" value="FUR"/>
</dbReference>
<proteinExistence type="inferred from homology"/>
<dbReference type="CDD" id="cd07153">
    <property type="entry name" value="Fur_like"/>
    <property type="match status" value="1"/>
</dbReference>
<comment type="caution">
    <text evidence="7">The sequence shown here is derived from an EMBL/GenBank/DDBJ whole genome shotgun (WGS) entry which is preliminary data.</text>
</comment>
<dbReference type="Pfam" id="PF01475">
    <property type="entry name" value="FUR"/>
    <property type="match status" value="1"/>
</dbReference>
<keyword evidence="5" id="KW-0238">DNA-binding</keyword>
<sequence length="144" mass="16826">MNQHRLEEGLALLKENRIRLTPQRLAILEYLANTDSHPTEDEIYKSLSNKFPNITNATIYNNLKCLKKNGIINELKYGEDASRFEWVTEPHYHVVCKSCGRMRDFNYPELKEVEAYVEKLSGFQINHHLFEVHGICSVCKQSQK</sequence>
<evidence type="ECO:0000256" key="6">
    <source>
        <dbReference type="ARBA" id="ARBA00023163"/>
    </source>
</evidence>
<dbReference type="EMBL" id="JBHTCO010000043">
    <property type="protein sequence ID" value="MFC7395224.1"/>
    <property type="molecule type" value="Genomic_DNA"/>
</dbReference>
<keyword evidence="8" id="KW-1185">Reference proteome</keyword>
<organism evidence="7 8">
    <name type="scientific">Scopulibacillus cellulosilyticus</name>
    <dbReference type="NCBI Taxonomy" id="2665665"/>
    <lineage>
        <taxon>Bacteria</taxon>
        <taxon>Bacillati</taxon>
        <taxon>Bacillota</taxon>
        <taxon>Bacilli</taxon>
        <taxon>Bacillales</taxon>
        <taxon>Sporolactobacillaceae</taxon>
        <taxon>Scopulibacillus</taxon>
    </lineage>
</organism>
<evidence type="ECO:0000256" key="1">
    <source>
        <dbReference type="ARBA" id="ARBA00007957"/>
    </source>
</evidence>
<dbReference type="PANTHER" id="PTHR33202">
    <property type="entry name" value="ZINC UPTAKE REGULATION PROTEIN"/>
    <property type="match status" value="1"/>
</dbReference>
<dbReference type="Gene3D" id="3.30.1490.190">
    <property type="match status" value="1"/>
</dbReference>
<dbReference type="SUPFAM" id="SSF46785">
    <property type="entry name" value="Winged helix' DNA-binding domain"/>
    <property type="match status" value="1"/>
</dbReference>
<evidence type="ECO:0000256" key="2">
    <source>
        <dbReference type="ARBA" id="ARBA00022491"/>
    </source>
</evidence>
<evidence type="ECO:0000313" key="7">
    <source>
        <dbReference type="EMBL" id="MFC7395224.1"/>
    </source>
</evidence>
<name>A0ABW2Q0Q1_9BACL</name>
<protein>
    <submittedName>
        <fullName evidence="7">Fur family transcriptional regulator</fullName>
    </submittedName>
</protein>
<dbReference type="PANTHER" id="PTHR33202:SF8">
    <property type="entry name" value="PEROXIDE-RESPONSIVE REPRESSOR PERR"/>
    <property type="match status" value="1"/>
</dbReference>
<evidence type="ECO:0000256" key="5">
    <source>
        <dbReference type="ARBA" id="ARBA00023125"/>
    </source>
</evidence>
<evidence type="ECO:0000256" key="3">
    <source>
        <dbReference type="ARBA" id="ARBA00022833"/>
    </source>
</evidence>
<accession>A0ABW2Q0Q1</accession>
<comment type="similarity">
    <text evidence="1">Belongs to the Fur family.</text>
</comment>
<keyword evidence="3" id="KW-0862">Zinc</keyword>
<dbReference type="Proteomes" id="UP001596505">
    <property type="component" value="Unassembled WGS sequence"/>
</dbReference>
<evidence type="ECO:0000256" key="4">
    <source>
        <dbReference type="ARBA" id="ARBA00023015"/>
    </source>
</evidence>
<keyword evidence="6" id="KW-0804">Transcription</keyword>
<reference evidence="8" key="1">
    <citation type="journal article" date="2019" name="Int. J. Syst. Evol. Microbiol.">
        <title>The Global Catalogue of Microorganisms (GCM) 10K type strain sequencing project: providing services to taxonomists for standard genome sequencing and annotation.</title>
        <authorList>
            <consortium name="The Broad Institute Genomics Platform"/>
            <consortium name="The Broad Institute Genome Sequencing Center for Infectious Disease"/>
            <person name="Wu L."/>
            <person name="Ma J."/>
        </authorList>
    </citation>
    <scope>NUCLEOTIDE SEQUENCE [LARGE SCALE GENOMIC DNA]</scope>
    <source>
        <strain evidence="8">CGMCC 1.16305</strain>
    </source>
</reference>
<dbReference type="Gene3D" id="1.10.10.10">
    <property type="entry name" value="Winged helix-like DNA-binding domain superfamily/Winged helix DNA-binding domain"/>
    <property type="match status" value="1"/>
</dbReference>
<dbReference type="InterPro" id="IPR036388">
    <property type="entry name" value="WH-like_DNA-bd_sf"/>
</dbReference>